<dbReference type="PANTHER" id="PTHR45703:SF36">
    <property type="entry name" value="DYNEIN HEAVY CHAIN, CYTOPLASMIC"/>
    <property type="match status" value="1"/>
</dbReference>
<feature type="compositionally biased region" description="Basic residues" evidence="12">
    <location>
        <begin position="1745"/>
        <end position="1756"/>
    </location>
</feature>
<evidence type="ECO:0000256" key="10">
    <source>
        <dbReference type="ARBA" id="ARBA00023212"/>
    </source>
</evidence>
<accession>A0ABY7DB81</accession>
<evidence type="ECO:0000256" key="3">
    <source>
        <dbReference type="ARBA" id="ARBA00022490"/>
    </source>
</evidence>
<reference evidence="15" key="1">
    <citation type="submission" date="2022-11" db="EMBL/GenBank/DDBJ databases">
        <title>Centuries of genome instability and evolution in soft-shell clam transmissible cancer (bioRxiv).</title>
        <authorList>
            <person name="Hart S.F.M."/>
            <person name="Yonemitsu M.A."/>
            <person name="Giersch R.M."/>
            <person name="Beal B.F."/>
            <person name="Arriagada G."/>
            <person name="Davis B.W."/>
            <person name="Ostrander E.A."/>
            <person name="Goff S.P."/>
            <person name="Metzger M.J."/>
        </authorList>
    </citation>
    <scope>NUCLEOTIDE SEQUENCE</scope>
    <source>
        <strain evidence="15">MELC-2E11</strain>
        <tissue evidence="15">Siphon/mantle</tissue>
    </source>
</reference>
<keyword evidence="10" id="KW-0206">Cytoskeleton</keyword>
<dbReference type="Gene3D" id="3.40.50.300">
    <property type="entry name" value="P-loop containing nucleotide triphosphate hydrolases"/>
    <property type="match status" value="6"/>
</dbReference>
<dbReference type="Gene3D" id="1.20.140.100">
    <property type="entry name" value="Dynein heavy chain, N-terminal domain 2"/>
    <property type="match status" value="1"/>
</dbReference>
<name>A0ABY7DB81_MYAAR</name>
<keyword evidence="5" id="KW-0547">Nucleotide-binding</keyword>
<dbReference type="Gene3D" id="3.20.180.20">
    <property type="entry name" value="Dynein heavy chain, N-terminal domain 2"/>
    <property type="match status" value="1"/>
</dbReference>
<evidence type="ECO:0000256" key="12">
    <source>
        <dbReference type="SAM" id="MobiDB-lite"/>
    </source>
</evidence>
<feature type="compositionally biased region" description="Polar residues" evidence="12">
    <location>
        <begin position="681"/>
        <end position="701"/>
    </location>
</feature>
<dbReference type="InterPro" id="IPR035706">
    <property type="entry name" value="AAA_9"/>
</dbReference>
<dbReference type="InterPro" id="IPR004273">
    <property type="entry name" value="Dynein_heavy_D6_P-loop"/>
</dbReference>
<comment type="subcellular location">
    <subcellularLocation>
        <location evidence="1">Cytoplasm</location>
        <location evidence="1">Cytoskeleton</location>
    </subcellularLocation>
</comment>
<sequence length="5522" mass="631998">MSQQAGIAMEMQTSPKLPALREGQSSLVCSPDKVSSPPTPREQASEWAKPVRQRIEGILAEQGDIPDELKCAVYQELFPVFIVCLQQDTRHGWRYLTEVLDLLKPVRTYIELDDVKSELYHYLERLLYHAQLHREKLFDLHIVDSLEKVFPNEVSQIKTASQRKVRNYCVAIPNVRVSMESSSPRVKKMVPGPPNLLSLPDGSNPYSMYINTEEQIRMVKPLTFGDLRKSLATVAVDMATRESIWSHTLGPVAQALQTDIPEHAQKQARLTEKDQGGYKLTPRTSISHYTAAERKFKKSPRVEDEEVPNMTGRDAVAYFVKCHHLGNVRSLFFNFAPSRYFKPYDLVCVHKNDVQREHFVFSTFGVLHVLPDAPAESLTLAEWQRDAVLWKAVSHIPFFRNYLIRKMFDRWRANKLYLDYLRHKQKISTSLLQNVPVFGAALLQVLRLLKELITVTFLPFDTDKMYQLSDFENNVNYKNIQAEKILEKFFTYCKMVVDKTAEESFNKLRYCEEQVKKKTYFSKDSLHMQKFKKEQREENLRLARSETGRLGNFVKLVDQMIVEHMFHLTKTQVTLFVTTVLDIGQIPLRDGFFKANLVYTKQDVLGIFPTKEKLTRVLTSTLRGIPTVLCGKAVPMDGSIQEPQTDRDGLPEETESTHLKSEAAKSISDYRPQLSERRKSTAATSSVKQESRTQMSEGVSQAGDTMTVISGALTERTIPMSKTRSTVGDDSDMRFPEMPSEDTQTKDEDEIGIATPDLVIPHEGQNLLVEGEGFMGQYQPLSRASLEEKLDKDCQFQEMLGVTNKLLNESLEEIDQYCDFNKWLNEIHAFCKRWTEKSVREFKGEQAFTIEQKLTELRQWSEKVQNFDHSFHTANGLFYVDCSHIHDNLLPRLNDIYSELVTFVAEEAKNLADNFCTEMKTVIANMKNKEPEVDMFATYAKNYNQYKKNTASYQQKVEYIKSLYEVIRMSYRQLTSEEEKYEENVWAAWEAFLLQMQDASEFVNTQTPLMTQLLEDTYQKLEREAYELEEAATNGKFLDPDQNPTAVLMDMKHIRDKFYDIQTQLHKASKWREAICGEPYDLAFLTDMMVKLDVRQELWKYVEVSTHAIKDWKSMLFKKMNIKKALEKVIEWQSAVGQLKPYLPPQDRVLTSWFKMLQDFKKDLPVLHKLANDALKERHWKAIFVGMNESYDPKKQFTVSDLLTYDLKDHEQLVNQIYLGAVAEYDLEQKIGHMKKFWLEREFKLAKHIPDSLLASKEPSKKPSSPRRRTKLEKYRQEKARQDREGAFAGLNVADDDYYILIEVEELKYQLEDSMISIAGMMQSPYLGDNTAEVESRCSALQQVEEITDLWYTCQKKWMYLLKVFEWPQLYKRFKNQAANFEFIHNKFKNWMQVVSNDSKVLTVINRRRGEKGYRLMQGDKLRADFLELIQKQEEILKHLTGLMDNCRQEFTRLYFLSDEELVEMLGVSRNPQALTPFAKKCFPGIQSLAFALPPGTSSLNTHLDFALHADKLQVIAVRGAMGEELPFFAHLEAQKNSTRWLKLLESIMKNTVATILQACVQTRLEDGGKVQALDILEEMTAVYRAKSEQTEEDLAVELKHVYGHWMLRFPTQSVLVTEGILWSRAINRALEKEHSQLEDLRCLRTNYEGRLSQYVEILKEMHTTGASSEVQHRLQCLITVLVSQNIQHRDNLTAVMSEPEVNDKSFTWLRILRYNMDIRNVLRAKQEPIDPAPPPGQPDFAASRRAKQAVRRKSRKESFDSSPMQSLSRTKTSVSTDFQFSRCTVHQLGNIFHYDYEYLGPSERLVMTPLTERAFLSLTQAVKNFHCGTLIGPPGMGKSETVKDLAKVFGCCLYTISCNSEVTLHMMTQYMMGMVQSGCWALFDDTDRLTKGLMSVTSQHLDHLRTALRTLDVSSENQYKIRGQPRSDKKTGVGDAVIRRNSLTTLHPLPHTATSPQLERQKTVPHGFNEKGLVTYFEETWIAEKEQRRHSIEREIEIQESELYNKNKPPPLFYESTLEKIYKFYMDPNAKHARFKGKKASPDYSKLLKEAIYRSEFLGNIMFNGKLVQANANFGCFMTLNITNPAAAVIPETFRVLLRPCAMVQPDFKPYIEAALLCHSYQDYATWAQRLTLFVKLFRMQLPRKAQYAVGMRDIKMVLSVAIPTLRDLIELQHNETVTFEEVKAQTQTRPDTPPLINMKPRELEEQSIVQGLLDTFSPALETEDDVSAFLNILRDVFPQSNQSKSMSDPYQDMKLVNAVRDQLNEDNMKETPEIMEKILQLYSTIQQSESVIITGAAGSGKSTCLGVLARALNRLNYLLFAPDHSKEELTTDRGMAFHTKQKLQDLGMEEFIPAEEEFLSRLGAPKPESSKGLKKMKHATSILTKISEAIHELEVKKSPEYAMFPKIDLVRLNPTALSSQELLGQFKDGLWQGGLIQKVLRDASFMSDAVKTYLKNNKKQEQTKQKHKSDLPSVLLKWIVLDGVLHPNWTEGLNTVLDSERKLSMANGGHVHFNVESTKLLFEATDLTNISPSTIAHCNIIHNGDATVSWTSLFECWAKTAKSKWIFTSDCMKVIIDLALDIFGPTIKFLNSECTVALLTDVGHSVAMANRVIPGVQEVTSFVMMYSALLDRGYSRDEFEKKIINREPDEETKLIIISRHLDPSKIQTPGNSTCGTNSRMTSSSQIENNIPNYMEQMKGMFAMAYIWAFGGNLHDRHRDKFCKFAHDILYGARHQIRIPMSGSVFDFCLDHSTGGFIKWSQKGQEKSKNIAQGYVMTPEVEKYTFLVDLLVSSHQPVLLAGQPGVGKTSLIHNMVLPKQVSTTITMSPGMSSAIFQEAMMAHIIELKSKALNVITSGQAANTKGVQKHLFFIDDLNTAPKTEGYQPPLELLTQMLSQGGVYDRQRQQFQEMNEAIILAACTQPNCPGVGMGESCHVMSSRLTRLFMNLTLFFPSADGILSTFGRNIQHWLEEFPTYSVEHHFEFARALTLGLLELYTKVKEKFRPTPAHAHYVFTLHDISRVVQGILLMSPRSRTRKMMKIRKEKRGSQTTSRATSLDSRGRQSLGSLSNSGDKEPASPTPPMMKVIAQLWCHECTRTFADRLVTDEDSQWFGRILEEIVLKQFCSPREDPKVEMAAISEETFSQSQSGPASPRVTPPPPKAMTPSDTEGEQEEGDMDELGNTQRTSESESSKSEKSLQSQSLSRASQSTQGSMKKDSITDSSGDTQSGGLDNTMENEDSPRENGHTPAGAKGMVSETEYETEDSESDIETETETDTDTLTGTPRDLTGTMATTIDDSSRGTSRTSATMTTSKTTSTSYKYYTKSTPRFKKQFTQRGSISSRHVHFKPGLMTDKEHIAYFGPLIKLEEIKSSSDSLTDFLFSKFFMTTHTETLSMSIEKGYTDTTEDVLAEALQTCLNVYNLGTSQRLELVFFKQAIQHAARLSRVMALQGGHALLLGTSYSTGRATLVRLASYIAHCKGGLLGYCCLRNCIGLYEPKPQTDTSKNLRIVREHIKRACQHTGILGKPTVLLVHEDLGFDCLQDVAAVMAEGTSPGLYTEQEMQEIVSQMMPGGVQTKRIDKIEQAFERFLKRIKQHLHVVVCLSYRGNSFSSNFKSLHKVMSRFPNLLKYSCCVDHYQPWPYDAYVKIAKVWLQDERSRVHVDWHSSKKEDQVDMTSRAMAYVHMSAKVALERQYCHQREPLRFFSPLTFMEFVHIFRIICAYIVKRETGNIYKHEQALGKVNEAFGSIDDFRREVSNLSPQHKAATEEIKGLVEQVEAQKQDYIVALDKCKDQEALIEELQGPLERLRKDAQSEFDKFKKFKEEHGFADYYTQSQYRLNPNYKAAILALDSLNRQDLDEVKSFREPPELVKYVVNALCLLYDKPQDWENGKLLLTRENFVQDLIFYDKDNIPEEIFQELSKLVKEPMFQPELVMSVSKATAGICQWVHSVQKYSEIHRNMQPRLKNLLEHEEKFTKAQAKLGQLRVDANRLKSALERKIQVHKAAVKRAKTLYRQMQNIERKISRAVNLMENMSMQNFMWKSELRKAKHQIFTAPGDALITAACVCYQGPLSDKLRGELLQDWLDRCKQGNFTLPKSIGQEVYPLANGSDSLFAFEKQKDRDSISDASSSVETQSESGMPALPQVKTFRYQPVVYDTSKYYKSELKRHGSVEYEPPSNDMEDSDDEEEQSLLMTRNAYTLQDILSDFDELSTWRLEGLPTDLHSVQNSLLMRVSCYNRKHCWPLLIDPDNQAETWVKAIQTSRNIFSEKDVTDGDESDYLDLPPVPVSEEKDEGSPSPPPSRGTGITFSDYTVEYPPDDESTRRSSTTNTYTNTDYTKRDGSRLSFESEQLRPVTSVTASWEAYSLHPDSSIEHPEHNLWIIEADDPMLDSRLINAIVHGVTVLITHLERKPIDPLFRGLLLKHFYVDKDGNKVVRVGNYEFQYHPNFCLYLSTSVPLFLKGDGLHNVPIHRMCIINMALSDEAIINYLLHETMRVERKEFEGQKRSNENDIIRHRQKLAQEHEMIREKTLNLFGPILEDQTMLDSLINCQKEVERNKMILEETRYMGDHLEEKFSHYVPMIMQAAMLYSIIQRMSILHSYYYMPFYKFVEMFTGVIKARDRGKGTQGAPASRAKELSDAVYSNVFKYVSMMMFERHFLLLQCLVALERLRLNKKASNKELGIFLNGFDKQGVEEAALQDKRPDWIDPHAWVECLVLEQVHHAFHGLRRSLIANSEQWKEYFQLAEVCQALILFELGLPYVSPSHEVKRLAKELGMEGKVKVMNFGVPGQVAEAKQAVEDCINTGNWLLLQNYHLAEEPEPDFFQLLKEIVYTKWQKKRDQHEYSSSQHDDQVTLVAPSRASRTTAELKIADTFRLWITTQSDIGRLIPGVLVQHGIKVTAESTGNFKSTLLKSYRSVAFLLNNFQLSQEETSNDKMARIMPLALLHSLLLQQCYYGNGVFNTHHHWSLTDLAMAVDVYKKVMLRCTAREEIPRLVAQTYTNHCTDSTDRAAVQALVQTLVQYATIPLDKFPSQPDESIVRLLQRLLHMDEGTFNLKRSIDSLDELAARTFGLPDAADLDVTAEFSRDMVQVIGAPELFSRVTLGHSAAVIAREAIIPHYISIVQGLPLLPDTNRNQYLPLDVFLHYEAEGYRKLIETITLDLNLLQRKAKGEIHTSPELNEVIYAINRNKVPPSWTNQGFQSANSLSDWLLELSLKLKHLKSYIMDDKPATYNLSVFQRPDRFLESVKQTYARKQFKDIDSIEFKVELLIRFEGDYSLFVLKVLLIWFVGVDDINGCFTLNSHNVLDMNEQMLLLFIIAICFVIDIILECVVVITLVLLSYDYVSMFKGETETGNLPVQKKEQKDDLPYLFIFISVATLYKVFSTKKLHFDILSRCVRLQLFFWKIKGVTIKPNGESSSLVIKFVHTFCLALKSYFANITEIPIQTAGIMQYLVSLLHGGIENVSEKKTTIKLYDKVFMCINKLIQDTKMSSITGLSIIIHCLSCIIICTASRPSNTV</sequence>
<keyword evidence="13" id="KW-0472">Membrane</keyword>
<evidence type="ECO:0000256" key="8">
    <source>
        <dbReference type="ARBA" id="ARBA00023054"/>
    </source>
</evidence>
<keyword evidence="9" id="KW-0505">Motor protein</keyword>
<feature type="compositionally biased region" description="Polar residues" evidence="12">
    <location>
        <begin position="3050"/>
        <end position="3073"/>
    </location>
</feature>
<evidence type="ECO:0000256" key="13">
    <source>
        <dbReference type="SAM" id="Phobius"/>
    </source>
</evidence>
<keyword evidence="13" id="KW-0812">Transmembrane</keyword>
<dbReference type="InterPro" id="IPR003593">
    <property type="entry name" value="AAA+_ATPase"/>
</dbReference>
<dbReference type="InterPro" id="IPR042228">
    <property type="entry name" value="Dynein_linker_3"/>
</dbReference>
<dbReference type="InterPro" id="IPR042222">
    <property type="entry name" value="Dynein_2_N"/>
</dbReference>
<evidence type="ECO:0000256" key="11">
    <source>
        <dbReference type="SAM" id="Coils"/>
    </source>
</evidence>
<dbReference type="Pfam" id="PF12774">
    <property type="entry name" value="AAA_6"/>
    <property type="match status" value="3"/>
</dbReference>
<proteinExistence type="inferred from homology"/>
<keyword evidence="6" id="KW-0067">ATP-binding</keyword>
<feature type="compositionally biased region" description="Low complexity" evidence="12">
    <location>
        <begin position="3280"/>
        <end position="3313"/>
    </location>
</feature>
<dbReference type="InterPro" id="IPR024743">
    <property type="entry name" value="Dynein_HC_stalk"/>
</dbReference>
<dbReference type="InterPro" id="IPR042219">
    <property type="entry name" value="AAA_lid_11_sf"/>
</dbReference>
<keyword evidence="16" id="KW-1185">Reference proteome</keyword>
<dbReference type="Proteomes" id="UP001164746">
    <property type="component" value="Chromosome 1"/>
</dbReference>
<organism evidence="15 16">
    <name type="scientific">Mya arenaria</name>
    <name type="common">Soft-shell clam</name>
    <dbReference type="NCBI Taxonomy" id="6604"/>
    <lineage>
        <taxon>Eukaryota</taxon>
        <taxon>Metazoa</taxon>
        <taxon>Spiralia</taxon>
        <taxon>Lophotrochozoa</taxon>
        <taxon>Mollusca</taxon>
        <taxon>Bivalvia</taxon>
        <taxon>Autobranchia</taxon>
        <taxon>Heteroconchia</taxon>
        <taxon>Euheterodonta</taxon>
        <taxon>Imparidentia</taxon>
        <taxon>Neoheterodontei</taxon>
        <taxon>Myida</taxon>
        <taxon>Myoidea</taxon>
        <taxon>Myidae</taxon>
        <taxon>Mya</taxon>
    </lineage>
</organism>
<feature type="coiled-coil region" evidence="11">
    <location>
        <begin position="3995"/>
        <end position="4039"/>
    </location>
</feature>
<dbReference type="InterPro" id="IPR024317">
    <property type="entry name" value="Dynein_heavy_chain_D4_dom"/>
</dbReference>
<feature type="region of interest" description="Disordered" evidence="12">
    <location>
        <begin position="3040"/>
        <end position="3083"/>
    </location>
</feature>
<dbReference type="Gene3D" id="1.10.472.130">
    <property type="match status" value="1"/>
</dbReference>
<evidence type="ECO:0000256" key="2">
    <source>
        <dbReference type="ARBA" id="ARBA00008887"/>
    </source>
</evidence>
<gene>
    <name evidence="15" type="ORF">MAR_006787</name>
</gene>
<feature type="transmembrane region" description="Helical" evidence="13">
    <location>
        <begin position="5371"/>
        <end position="5387"/>
    </location>
</feature>
<dbReference type="InterPro" id="IPR041466">
    <property type="entry name" value="Dynein_AAA5_ext"/>
</dbReference>
<keyword evidence="13" id="KW-1133">Transmembrane helix</keyword>
<dbReference type="Gene3D" id="1.20.1270.280">
    <property type="match status" value="1"/>
</dbReference>
<dbReference type="PANTHER" id="PTHR45703">
    <property type="entry name" value="DYNEIN HEAVY CHAIN"/>
    <property type="match status" value="1"/>
</dbReference>
<feature type="compositionally biased region" description="Polar residues" evidence="12">
    <location>
        <begin position="1761"/>
        <end position="1771"/>
    </location>
</feature>
<feature type="region of interest" description="Disordered" evidence="12">
    <location>
        <begin position="4270"/>
        <end position="4339"/>
    </location>
</feature>
<feature type="compositionally biased region" description="Acidic residues" evidence="12">
    <location>
        <begin position="3170"/>
        <end position="3181"/>
    </location>
</feature>
<dbReference type="Gene3D" id="1.10.8.1220">
    <property type="match status" value="1"/>
</dbReference>
<feature type="domain" description="AAA+ ATPase" evidence="14">
    <location>
        <begin position="1825"/>
        <end position="2103"/>
    </location>
</feature>
<dbReference type="InterPro" id="IPR041228">
    <property type="entry name" value="Dynein_C"/>
</dbReference>
<dbReference type="Pfam" id="PF03028">
    <property type="entry name" value="Dynein_heavy"/>
    <property type="match status" value="1"/>
</dbReference>
<feature type="compositionally biased region" description="Acidic residues" evidence="12">
    <location>
        <begin position="3260"/>
        <end position="3279"/>
    </location>
</feature>
<evidence type="ECO:0000256" key="7">
    <source>
        <dbReference type="ARBA" id="ARBA00023017"/>
    </source>
</evidence>
<feature type="compositionally biased region" description="Low complexity" evidence="12">
    <location>
        <begin position="4327"/>
        <end position="4338"/>
    </location>
</feature>
<feature type="region of interest" description="Disordered" evidence="12">
    <location>
        <begin position="635"/>
        <end position="701"/>
    </location>
</feature>
<feature type="compositionally biased region" description="Low complexity" evidence="12">
    <location>
        <begin position="3199"/>
        <end position="3213"/>
    </location>
</feature>
<feature type="region of interest" description="Disordered" evidence="12">
    <location>
        <begin position="722"/>
        <end position="747"/>
    </location>
</feature>
<dbReference type="InterPro" id="IPR026983">
    <property type="entry name" value="DHC"/>
</dbReference>
<feature type="compositionally biased region" description="Polar residues" evidence="12">
    <location>
        <begin position="3222"/>
        <end position="3233"/>
    </location>
</feature>
<dbReference type="Gene3D" id="1.10.8.710">
    <property type="match status" value="1"/>
</dbReference>
<evidence type="ECO:0000259" key="14">
    <source>
        <dbReference type="SMART" id="SM00382"/>
    </source>
</evidence>
<feature type="region of interest" description="Disordered" evidence="12">
    <location>
        <begin position="3143"/>
        <end position="3313"/>
    </location>
</feature>
<dbReference type="Pfam" id="PF12781">
    <property type="entry name" value="AAA_9"/>
    <property type="match status" value="2"/>
</dbReference>
<evidence type="ECO:0000256" key="6">
    <source>
        <dbReference type="ARBA" id="ARBA00022840"/>
    </source>
</evidence>
<dbReference type="Pfam" id="PF12775">
    <property type="entry name" value="AAA_7"/>
    <property type="match status" value="1"/>
</dbReference>
<feature type="compositionally biased region" description="Basic and acidic residues" evidence="12">
    <location>
        <begin position="644"/>
        <end position="663"/>
    </location>
</feature>
<feature type="region of interest" description="Disordered" evidence="12">
    <location>
        <begin position="1726"/>
        <end position="1771"/>
    </location>
</feature>
<feature type="transmembrane region" description="Helical" evidence="13">
    <location>
        <begin position="5497"/>
        <end position="5517"/>
    </location>
</feature>
<dbReference type="Pfam" id="PF08393">
    <property type="entry name" value="DHC_N2"/>
    <property type="match status" value="1"/>
</dbReference>
<evidence type="ECO:0000256" key="4">
    <source>
        <dbReference type="ARBA" id="ARBA00022701"/>
    </source>
</evidence>
<dbReference type="InterPro" id="IPR013602">
    <property type="entry name" value="Dynein_heavy_linker"/>
</dbReference>
<keyword evidence="7" id="KW-0243">Dynein</keyword>
<dbReference type="Gene3D" id="1.20.920.20">
    <property type="match status" value="1"/>
</dbReference>
<dbReference type="Gene3D" id="1.10.8.720">
    <property type="entry name" value="Region D6 of dynein motor"/>
    <property type="match status" value="1"/>
</dbReference>
<keyword evidence="4" id="KW-0493">Microtubule</keyword>
<dbReference type="SUPFAM" id="SSF52540">
    <property type="entry name" value="P-loop containing nucleoside triphosphate hydrolases"/>
    <property type="match status" value="2"/>
</dbReference>
<dbReference type="InterPro" id="IPR043157">
    <property type="entry name" value="Dynein_AAA1S"/>
</dbReference>
<evidence type="ECO:0000313" key="16">
    <source>
        <dbReference type="Proteomes" id="UP001164746"/>
    </source>
</evidence>
<dbReference type="SMART" id="SM00382">
    <property type="entry name" value="AAA"/>
    <property type="match status" value="3"/>
</dbReference>
<dbReference type="InterPro" id="IPR035699">
    <property type="entry name" value="AAA_6"/>
</dbReference>
<dbReference type="Gene3D" id="1.10.287.2620">
    <property type="match status" value="1"/>
</dbReference>
<feature type="region of interest" description="Disordered" evidence="12">
    <location>
        <begin position="1"/>
        <end position="47"/>
    </location>
</feature>
<evidence type="ECO:0000313" key="15">
    <source>
        <dbReference type="EMBL" id="WAQ94316.1"/>
    </source>
</evidence>
<dbReference type="Pfam" id="PF17852">
    <property type="entry name" value="Dynein_AAA_lid"/>
    <property type="match status" value="1"/>
</dbReference>
<evidence type="ECO:0000256" key="5">
    <source>
        <dbReference type="ARBA" id="ARBA00022741"/>
    </source>
</evidence>
<dbReference type="Pfam" id="PF12780">
    <property type="entry name" value="AAA_8"/>
    <property type="match status" value="1"/>
</dbReference>
<dbReference type="Gene3D" id="1.20.58.1120">
    <property type="match status" value="1"/>
</dbReference>
<keyword evidence="8 11" id="KW-0175">Coiled coil</keyword>
<dbReference type="Pfam" id="PF12777">
    <property type="entry name" value="MT"/>
    <property type="match status" value="1"/>
</dbReference>
<keyword evidence="3" id="KW-0963">Cytoplasm</keyword>
<dbReference type="Gene3D" id="1.20.920.30">
    <property type="match status" value="1"/>
</dbReference>
<feature type="compositionally biased region" description="Basic and acidic residues" evidence="12">
    <location>
        <begin position="3189"/>
        <end position="3198"/>
    </location>
</feature>
<feature type="domain" description="AAA+ ATPase" evidence="14">
    <location>
        <begin position="2289"/>
        <end position="2651"/>
    </location>
</feature>
<feature type="compositionally biased region" description="Polar residues" evidence="12">
    <location>
        <begin position="1"/>
        <end position="15"/>
    </location>
</feature>
<evidence type="ECO:0000256" key="1">
    <source>
        <dbReference type="ARBA" id="ARBA00004245"/>
    </source>
</evidence>
<feature type="region of interest" description="Disordered" evidence="12">
    <location>
        <begin position="1255"/>
        <end position="1280"/>
    </location>
</feature>
<feature type="domain" description="AAA+ ATPase" evidence="14">
    <location>
        <begin position="2795"/>
        <end position="2953"/>
    </location>
</feature>
<feature type="compositionally biased region" description="Polar residues" evidence="12">
    <location>
        <begin position="3143"/>
        <end position="3152"/>
    </location>
</feature>
<dbReference type="EMBL" id="CP111012">
    <property type="protein sequence ID" value="WAQ94316.1"/>
    <property type="molecule type" value="Genomic_DNA"/>
</dbReference>
<evidence type="ECO:0000256" key="9">
    <source>
        <dbReference type="ARBA" id="ARBA00023175"/>
    </source>
</evidence>
<protein>
    <submittedName>
        <fullName evidence="15">DNHD1-like protein</fullName>
    </submittedName>
</protein>
<dbReference type="InterPro" id="IPR027417">
    <property type="entry name" value="P-loop_NTPase"/>
</dbReference>
<feature type="transmembrane region" description="Helical" evidence="13">
    <location>
        <begin position="5317"/>
        <end position="5343"/>
    </location>
</feature>
<feature type="region of interest" description="Disordered" evidence="12">
    <location>
        <begin position="4170"/>
        <end position="4189"/>
    </location>
</feature>
<feature type="coiled-coil region" evidence="11">
    <location>
        <begin position="3765"/>
        <end position="3827"/>
    </location>
</feature>
<dbReference type="Pfam" id="PF18199">
    <property type="entry name" value="Dynein_C"/>
    <property type="match status" value="1"/>
</dbReference>
<comment type="similarity">
    <text evidence="2">Belongs to the dynein heavy chain family.</text>
</comment>